<gene>
    <name evidence="1" type="ORF">Sjap_006215</name>
</gene>
<proteinExistence type="predicted"/>
<sequence length="104" mass="10718">MTEVEEKTGQTSSISQAYCECGEGWSCEISKTDGPDAGKVVFKCGNGCKCEAGDLPPNCEITQGSSPGTVVCKCGEGYTCVITRTQGGADMGKPFADCGDACKI</sequence>
<reference evidence="1 2" key="1">
    <citation type="submission" date="2024-01" db="EMBL/GenBank/DDBJ databases">
        <title>Genome assemblies of Stephania.</title>
        <authorList>
            <person name="Yang L."/>
        </authorList>
    </citation>
    <scope>NUCLEOTIDE SEQUENCE [LARGE SCALE GENOMIC DNA]</scope>
    <source>
        <strain evidence="1">QJT</strain>
        <tissue evidence="1">Leaf</tissue>
    </source>
</reference>
<dbReference type="AlphaFoldDB" id="A0AAP0K7W4"/>
<comment type="caution">
    <text evidence="1">The sequence shown here is derived from an EMBL/GenBank/DDBJ whole genome shotgun (WGS) entry which is preliminary data.</text>
</comment>
<name>A0AAP0K7W4_9MAGN</name>
<evidence type="ECO:0000313" key="1">
    <source>
        <dbReference type="EMBL" id="KAK9146312.1"/>
    </source>
</evidence>
<accession>A0AAP0K7W4</accession>
<evidence type="ECO:0000313" key="2">
    <source>
        <dbReference type="Proteomes" id="UP001417504"/>
    </source>
</evidence>
<organism evidence="1 2">
    <name type="scientific">Stephania japonica</name>
    <dbReference type="NCBI Taxonomy" id="461633"/>
    <lineage>
        <taxon>Eukaryota</taxon>
        <taxon>Viridiplantae</taxon>
        <taxon>Streptophyta</taxon>
        <taxon>Embryophyta</taxon>
        <taxon>Tracheophyta</taxon>
        <taxon>Spermatophyta</taxon>
        <taxon>Magnoliopsida</taxon>
        <taxon>Ranunculales</taxon>
        <taxon>Menispermaceae</taxon>
        <taxon>Menispermoideae</taxon>
        <taxon>Cissampelideae</taxon>
        <taxon>Stephania</taxon>
    </lineage>
</organism>
<dbReference type="EMBL" id="JBBNAE010000002">
    <property type="protein sequence ID" value="KAK9146312.1"/>
    <property type="molecule type" value="Genomic_DNA"/>
</dbReference>
<dbReference type="Proteomes" id="UP001417504">
    <property type="component" value="Unassembled WGS sequence"/>
</dbReference>
<protein>
    <submittedName>
        <fullName evidence="1">Uncharacterized protein</fullName>
    </submittedName>
</protein>
<keyword evidence="2" id="KW-1185">Reference proteome</keyword>